<organism evidence="2 3">
    <name type="scientific">Ajellomyces capsulatus (strain H143)</name>
    <name type="common">Darling's disease fungus</name>
    <name type="synonym">Histoplasma capsulatum</name>
    <dbReference type="NCBI Taxonomy" id="544712"/>
    <lineage>
        <taxon>Eukaryota</taxon>
        <taxon>Fungi</taxon>
        <taxon>Dikarya</taxon>
        <taxon>Ascomycota</taxon>
        <taxon>Pezizomycotina</taxon>
        <taxon>Eurotiomycetes</taxon>
        <taxon>Eurotiomycetidae</taxon>
        <taxon>Onygenales</taxon>
        <taxon>Ajellomycetaceae</taxon>
        <taxon>Histoplasma</taxon>
    </lineage>
</organism>
<dbReference type="EMBL" id="GG692422">
    <property type="protein sequence ID" value="EER41883.1"/>
    <property type="molecule type" value="Genomic_DNA"/>
</dbReference>
<dbReference type="VEuPathDB" id="FungiDB:HCDG_03342"/>
<feature type="region of interest" description="Disordered" evidence="1">
    <location>
        <begin position="1"/>
        <end position="54"/>
    </location>
</feature>
<proteinExistence type="predicted"/>
<evidence type="ECO:0000313" key="3">
    <source>
        <dbReference type="Proteomes" id="UP000002624"/>
    </source>
</evidence>
<evidence type="ECO:0000256" key="1">
    <source>
        <dbReference type="SAM" id="MobiDB-lite"/>
    </source>
</evidence>
<protein>
    <submittedName>
        <fullName evidence="2">Uncharacterized protein</fullName>
    </submittedName>
</protein>
<sequence length="207" mass="23221">MKDKTPSTDTQTSQAKRVPKEKIGNPTMRNQAGVSLCTEAGSTAREQQQPEASTSYLAPFWLRVEEKGRERNDDGSDRTDELLLMGKMGYPPERGLVLMVGVFVAGKNGRGGDEKWRETNRVSPHHVEERGKPGSRVFVMCIPYRARDGVEVSLKNPYRGCQGNGPWRSILQATRSSIGEEKGRQVEKNGCDLGERIVKRRNMNMNR</sequence>
<accession>C6HBE3</accession>
<dbReference type="HOGENOM" id="CLU_1326052_0_0_1"/>
<feature type="region of interest" description="Disordered" evidence="1">
    <location>
        <begin position="110"/>
        <end position="130"/>
    </location>
</feature>
<feature type="compositionally biased region" description="Polar residues" evidence="1">
    <location>
        <begin position="40"/>
        <end position="54"/>
    </location>
</feature>
<gene>
    <name evidence="2" type="ORF">HCDG_03342</name>
</gene>
<evidence type="ECO:0000313" key="2">
    <source>
        <dbReference type="EMBL" id="EER41883.1"/>
    </source>
</evidence>
<reference evidence="3" key="1">
    <citation type="submission" date="2009-05" db="EMBL/GenBank/DDBJ databases">
        <title>The genome sequence of Ajellomyces capsulatus strain H143.</title>
        <authorList>
            <person name="Champion M."/>
            <person name="Cuomo C.A."/>
            <person name="Ma L.-J."/>
            <person name="Henn M.R."/>
            <person name="Sil A."/>
            <person name="Goldman B."/>
            <person name="Young S.K."/>
            <person name="Kodira C.D."/>
            <person name="Zeng Q."/>
            <person name="Koehrsen M."/>
            <person name="Alvarado L."/>
            <person name="Berlin A.M."/>
            <person name="Borenstein D."/>
            <person name="Chen Z."/>
            <person name="Engels R."/>
            <person name="Freedman E."/>
            <person name="Gellesch M."/>
            <person name="Goldberg J."/>
            <person name="Griggs A."/>
            <person name="Gujja S."/>
            <person name="Heiman D.I."/>
            <person name="Hepburn T.A."/>
            <person name="Howarth C."/>
            <person name="Jen D."/>
            <person name="Larson L."/>
            <person name="Lewis B."/>
            <person name="Mehta T."/>
            <person name="Park D."/>
            <person name="Pearson M."/>
            <person name="Roberts A."/>
            <person name="Saif S."/>
            <person name="Shea T.D."/>
            <person name="Shenoy N."/>
            <person name="Sisk P."/>
            <person name="Stolte C."/>
            <person name="Sykes S."/>
            <person name="Walk T."/>
            <person name="White J."/>
            <person name="Yandava C."/>
            <person name="Klein B."/>
            <person name="McEwen J.G."/>
            <person name="Puccia R."/>
            <person name="Goldman G.H."/>
            <person name="Felipe M.S."/>
            <person name="Nino-Vega G."/>
            <person name="San-Blas G."/>
            <person name="Taylor J.W."/>
            <person name="Mendoza L."/>
            <person name="Galagan J.E."/>
            <person name="Nusbaum C."/>
            <person name="Birren B.W."/>
        </authorList>
    </citation>
    <scope>NUCLEOTIDE SEQUENCE [LARGE SCALE GENOMIC DNA]</scope>
    <source>
        <strain evidence="3">H143</strain>
    </source>
</reference>
<dbReference type="Proteomes" id="UP000002624">
    <property type="component" value="Unassembled WGS sequence"/>
</dbReference>
<dbReference type="AlphaFoldDB" id="C6HBE3"/>
<name>C6HBE3_AJECH</name>